<sequence length="70" mass="7879">MEAGHAWRRPLRRRPMRGPTATQHPKPCFPCHDKTKKPDKTAMQVVATSLPRRQRAPGIGDIDSAPLQRA</sequence>
<comment type="caution">
    <text evidence="2">The sequence shown here is derived from an EMBL/GenBank/DDBJ whole genome shotgun (WGS) entry which is preliminary data.</text>
</comment>
<feature type="region of interest" description="Disordered" evidence="1">
    <location>
        <begin position="1"/>
        <end position="70"/>
    </location>
</feature>
<gene>
    <name evidence="2" type="ORF">CO2235_MP90023</name>
</gene>
<dbReference type="EMBL" id="OGUS01000144">
    <property type="protein sequence ID" value="SPC24933.1"/>
    <property type="molecule type" value="Genomic_DNA"/>
</dbReference>
<reference evidence="2" key="1">
    <citation type="submission" date="2018-01" db="EMBL/GenBank/DDBJ databases">
        <authorList>
            <person name="Clerissi C."/>
        </authorList>
    </citation>
    <scope>NUCLEOTIDE SEQUENCE</scope>
    <source>
        <strain evidence="2">Cupriavidus oxalaticus LMG 2235</strain>
    </source>
</reference>
<protein>
    <submittedName>
        <fullName evidence="2">Uncharacterized protein</fullName>
    </submittedName>
</protein>
<feature type="compositionally biased region" description="Basic and acidic residues" evidence="1">
    <location>
        <begin position="31"/>
        <end position="40"/>
    </location>
</feature>
<evidence type="ECO:0000313" key="2">
    <source>
        <dbReference type="EMBL" id="SPC24933.1"/>
    </source>
</evidence>
<evidence type="ECO:0000256" key="1">
    <source>
        <dbReference type="SAM" id="MobiDB-lite"/>
    </source>
</evidence>
<dbReference type="AlphaFoldDB" id="A0A375GQX0"/>
<feature type="compositionally biased region" description="Basic residues" evidence="1">
    <location>
        <begin position="1"/>
        <end position="16"/>
    </location>
</feature>
<proteinExistence type="predicted"/>
<name>A0A375GQX0_9BURK</name>
<organism evidence="2">
    <name type="scientific">Cupriavidus oxalaticus</name>
    <dbReference type="NCBI Taxonomy" id="96344"/>
    <lineage>
        <taxon>Bacteria</taxon>
        <taxon>Pseudomonadati</taxon>
        <taxon>Pseudomonadota</taxon>
        <taxon>Betaproteobacteria</taxon>
        <taxon>Burkholderiales</taxon>
        <taxon>Burkholderiaceae</taxon>
        <taxon>Cupriavidus</taxon>
    </lineage>
</organism>
<accession>A0A375GQX0</accession>
<dbReference type="Proteomes" id="UP000256862">
    <property type="component" value="Plasmid CO2235_mp"/>
</dbReference>